<dbReference type="AlphaFoldDB" id="A0A372LC75"/>
<keyword evidence="8" id="KW-1185">Reference proteome</keyword>
<dbReference type="SUPFAM" id="SSF54292">
    <property type="entry name" value="2Fe-2S ferredoxin-like"/>
    <property type="match status" value="1"/>
</dbReference>
<dbReference type="OrthoDB" id="9796880at2"/>
<evidence type="ECO:0000256" key="3">
    <source>
        <dbReference type="ARBA" id="ARBA00023002"/>
    </source>
</evidence>
<dbReference type="InterPro" id="IPR001041">
    <property type="entry name" value="2Fe-2S_ferredoxin-type"/>
</dbReference>
<accession>A0A372LC75</accession>
<dbReference type="GO" id="GO:0016491">
    <property type="term" value="F:oxidoreductase activity"/>
    <property type="evidence" value="ECO:0007669"/>
    <property type="project" value="UniProtKB-KW"/>
</dbReference>
<comment type="caution">
    <text evidence="7">The sequence shown here is derived from an EMBL/GenBank/DDBJ whole genome shotgun (WGS) entry which is preliminary data.</text>
</comment>
<evidence type="ECO:0000313" key="8">
    <source>
        <dbReference type="Proteomes" id="UP000262939"/>
    </source>
</evidence>
<dbReference type="Pfam" id="PF01799">
    <property type="entry name" value="Fer2_2"/>
    <property type="match status" value="1"/>
</dbReference>
<dbReference type="InterPro" id="IPR012675">
    <property type="entry name" value="Beta-grasp_dom_sf"/>
</dbReference>
<dbReference type="InterPro" id="IPR051452">
    <property type="entry name" value="Diverse_Oxidoreductases"/>
</dbReference>
<dbReference type="GO" id="GO:0051537">
    <property type="term" value="F:2 iron, 2 sulfur cluster binding"/>
    <property type="evidence" value="ECO:0007669"/>
    <property type="project" value="UniProtKB-KW"/>
</dbReference>
<evidence type="ECO:0000256" key="5">
    <source>
        <dbReference type="ARBA" id="ARBA00023014"/>
    </source>
</evidence>
<organism evidence="7 8">
    <name type="scientific">Peribacillus glennii</name>
    <dbReference type="NCBI Taxonomy" id="2303991"/>
    <lineage>
        <taxon>Bacteria</taxon>
        <taxon>Bacillati</taxon>
        <taxon>Bacillota</taxon>
        <taxon>Bacilli</taxon>
        <taxon>Bacillales</taxon>
        <taxon>Bacillaceae</taxon>
        <taxon>Peribacillus</taxon>
    </lineage>
</organism>
<keyword evidence="5" id="KW-0411">Iron-sulfur</keyword>
<keyword evidence="1" id="KW-0001">2Fe-2S</keyword>
<sequence length="158" mass="17332">MSNNPLCSFLLVVNSEENVVTVRPADTLLYALRIHLGLTGSKPGCLNGDCGACTVLVDGTPMKSCLMLAVEGEEKAITTIEGLKNTPIQKAFVKHFAFQCGYCTPGFIMNCHALVHTEKDADETVIKDWLESNICRCTGYKEIREAVISVLHKLKKNE</sequence>
<dbReference type="PROSITE" id="PS00197">
    <property type="entry name" value="2FE2S_FER_1"/>
    <property type="match status" value="1"/>
</dbReference>
<dbReference type="GO" id="GO:0046872">
    <property type="term" value="F:metal ion binding"/>
    <property type="evidence" value="ECO:0007669"/>
    <property type="project" value="UniProtKB-KW"/>
</dbReference>
<dbReference type="InterPro" id="IPR036884">
    <property type="entry name" value="2Fe-2S-bd_dom_sf"/>
</dbReference>
<protein>
    <submittedName>
        <fullName evidence="7">(2Fe-2S)-binding protein</fullName>
    </submittedName>
</protein>
<dbReference type="SUPFAM" id="SSF47741">
    <property type="entry name" value="CO dehydrogenase ISP C-domain like"/>
    <property type="match status" value="1"/>
</dbReference>
<name>A0A372LC75_9BACI</name>
<dbReference type="InterPro" id="IPR006058">
    <property type="entry name" value="2Fe2S_fd_BS"/>
</dbReference>
<dbReference type="EMBL" id="QVTD01000010">
    <property type="protein sequence ID" value="RFU62533.1"/>
    <property type="molecule type" value="Genomic_DNA"/>
</dbReference>
<proteinExistence type="predicted"/>
<dbReference type="PANTHER" id="PTHR44379">
    <property type="entry name" value="OXIDOREDUCTASE WITH IRON-SULFUR SUBUNIT"/>
    <property type="match status" value="1"/>
</dbReference>
<evidence type="ECO:0000313" key="7">
    <source>
        <dbReference type="EMBL" id="RFU62533.1"/>
    </source>
</evidence>
<evidence type="ECO:0000256" key="4">
    <source>
        <dbReference type="ARBA" id="ARBA00023004"/>
    </source>
</evidence>
<dbReference type="CDD" id="cd00207">
    <property type="entry name" value="fer2"/>
    <property type="match status" value="1"/>
</dbReference>
<evidence type="ECO:0000256" key="2">
    <source>
        <dbReference type="ARBA" id="ARBA00022723"/>
    </source>
</evidence>
<feature type="domain" description="2Fe-2S ferredoxin-type" evidence="6">
    <location>
        <begin position="7"/>
        <end position="83"/>
    </location>
</feature>
<evidence type="ECO:0000256" key="1">
    <source>
        <dbReference type="ARBA" id="ARBA00022714"/>
    </source>
</evidence>
<dbReference type="Gene3D" id="1.10.150.120">
    <property type="entry name" value="[2Fe-2S]-binding domain"/>
    <property type="match status" value="1"/>
</dbReference>
<gene>
    <name evidence="7" type="ORF">D0466_14960</name>
</gene>
<reference evidence="7 8" key="1">
    <citation type="submission" date="2018-08" db="EMBL/GenBank/DDBJ databases">
        <title>Bacillus chawlae sp. nov., Bacillus glennii sp. nov., and Bacillus saganii sp. nov. Isolated from the Vehicle Assembly Building at Kennedy Space Center where the Viking Spacecraft were Assembled.</title>
        <authorList>
            <person name="Seuylemezian A."/>
            <person name="Vaishampayan P."/>
        </authorList>
    </citation>
    <scope>NUCLEOTIDE SEQUENCE [LARGE SCALE GENOMIC DNA]</scope>
    <source>
        <strain evidence="7 8">V44-8</strain>
    </source>
</reference>
<evidence type="ECO:0000259" key="6">
    <source>
        <dbReference type="PROSITE" id="PS51085"/>
    </source>
</evidence>
<keyword evidence="2" id="KW-0479">Metal-binding</keyword>
<dbReference type="Proteomes" id="UP000262939">
    <property type="component" value="Unassembled WGS sequence"/>
</dbReference>
<dbReference type="InterPro" id="IPR036010">
    <property type="entry name" value="2Fe-2S_ferredoxin-like_sf"/>
</dbReference>
<dbReference type="PANTHER" id="PTHR44379:SF7">
    <property type="entry name" value="XANTHINE DEHYDROGENASE SUBUNIT E-RELATED"/>
    <property type="match status" value="1"/>
</dbReference>
<dbReference type="RefSeq" id="WP_117323427.1">
    <property type="nucleotide sequence ID" value="NZ_QVTD01000010.1"/>
</dbReference>
<dbReference type="PROSITE" id="PS51085">
    <property type="entry name" value="2FE2S_FER_2"/>
    <property type="match status" value="1"/>
</dbReference>
<keyword evidence="3" id="KW-0560">Oxidoreductase</keyword>
<keyword evidence="4" id="KW-0408">Iron</keyword>
<dbReference type="Pfam" id="PF00111">
    <property type="entry name" value="Fer2"/>
    <property type="match status" value="1"/>
</dbReference>
<dbReference type="InterPro" id="IPR002888">
    <property type="entry name" value="2Fe-2S-bd"/>
</dbReference>
<dbReference type="Gene3D" id="3.10.20.30">
    <property type="match status" value="1"/>
</dbReference>